<evidence type="ECO:0000313" key="3">
    <source>
        <dbReference type="EMBL" id="GGO03477.1"/>
    </source>
</evidence>
<dbReference type="EMBL" id="BMLN01000007">
    <property type="protein sequence ID" value="GGO03477.1"/>
    <property type="molecule type" value="Genomic_DNA"/>
</dbReference>
<gene>
    <name evidence="3" type="ORF">GCM10010969_27790</name>
</gene>
<dbReference type="Proteomes" id="UP000606653">
    <property type="component" value="Unassembled WGS sequence"/>
</dbReference>
<keyword evidence="4" id="KW-1185">Reference proteome</keyword>
<evidence type="ECO:0000313" key="4">
    <source>
        <dbReference type="Proteomes" id="UP000606653"/>
    </source>
</evidence>
<dbReference type="PANTHER" id="PTHR40252:SF2">
    <property type="entry name" value="BLR0328 PROTEIN"/>
    <property type="match status" value="1"/>
</dbReference>
<evidence type="ECO:0000259" key="2">
    <source>
        <dbReference type="SMART" id="SM01204"/>
    </source>
</evidence>
<feature type="domain" description="FIST C-domain" evidence="2">
    <location>
        <begin position="230"/>
        <end position="360"/>
    </location>
</feature>
<feature type="domain" description="FIST" evidence="1">
    <location>
        <begin position="27"/>
        <end position="229"/>
    </location>
</feature>
<name>A0ABQ2L4X3_9BACL</name>
<dbReference type="SMART" id="SM01204">
    <property type="entry name" value="FIST_C"/>
    <property type="match status" value="1"/>
</dbReference>
<evidence type="ECO:0000259" key="1">
    <source>
        <dbReference type="SMART" id="SM00897"/>
    </source>
</evidence>
<organism evidence="3 4">
    <name type="scientific">Saccharibacillus kuerlensis</name>
    <dbReference type="NCBI Taxonomy" id="459527"/>
    <lineage>
        <taxon>Bacteria</taxon>
        <taxon>Bacillati</taxon>
        <taxon>Bacillota</taxon>
        <taxon>Bacilli</taxon>
        <taxon>Bacillales</taxon>
        <taxon>Paenibacillaceae</taxon>
        <taxon>Saccharibacillus</taxon>
    </lineage>
</organism>
<sequence length="381" mass="41478">MEIRSFLTTNQDTNKAFQEIKSKLSPQAKAVIFFASTVYDFQGLSTLFREAFPNAEVLGLTTVGEIGPLGFSENGLSAMSFSGSLQAKGVLIEDIVKYPIFYRDNLVDAARQIGIDAGSAFPEREGLGLVFPNGLIGAEEKMLSVVNSVFAREGFSLFGGTAGDDAKFEKTQVSYQGSVSHTGGLVLFIKPDTAFHIAKENIFSTTGQKMKITKADAGARIVYEFNGRSAASEYARLLGVSAGELSRFFMTNPLGRVVNEEVFIASPFEVLPGGGVKFYCQLFEGMTVDVLAPKDPVATMRQTVEAFQGRFSRLDGVLAVNCILRKFQFHNDRLFPALNSHLEKLPNLGGFCSYGEQLNRTQLNQTLVLLGFGTLRQGESA</sequence>
<dbReference type="Pfam" id="PF08495">
    <property type="entry name" value="FIST"/>
    <property type="match status" value="1"/>
</dbReference>
<accession>A0ABQ2L4X3</accession>
<protein>
    <recommendedName>
        <fullName evidence="5">FIST domain-containing protein</fullName>
    </recommendedName>
</protein>
<comment type="caution">
    <text evidence="3">The sequence shown here is derived from an EMBL/GenBank/DDBJ whole genome shotgun (WGS) entry which is preliminary data.</text>
</comment>
<proteinExistence type="predicted"/>
<dbReference type="InterPro" id="IPR019494">
    <property type="entry name" value="FIST_C"/>
</dbReference>
<reference evidence="4" key="1">
    <citation type="journal article" date="2019" name="Int. J. Syst. Evol. Microbiol.">
        <title>The Global Catalogue of Microorganisms (GCM) 10K type strain sequencing project: providing services to taxonomists for standard genome sequencing and annotation.</title>
        <authorList>
            <consortium name="The Broad Institute Genomics Platform"/>
            <consortium name="The Broad Institute Genome Sequencing Center for Infectious Disease"/>
            <person name="Wu L."/>
            <person name="Ma J."/>
        </authorList>
    </citation>
    <scope>NUCLEOTIDE SEQUENCE [LARGE SCALE GENOMIC DNA]</scope>
    <source>
        <strain evidence="4">CGMCC 1.6964</strain>
    </source>
</reference>
<evidence type="ECO:0008006" key="5">
    <source>
        <dbReference type="Google" id="ProtNLM"/>
    </source>
</evidence>
<dbReference type="Pfam" id="PF10442">
    <property type="entry name" value="FIST_C"/>
    <property type="match status" value="1"/>
</dbReference>
<dbReference type="RefSeq" id="WP_018976582.1">
    <property type="nucleotide sequence ID" value="NZ_BMLN01000007.1"/>
</dbReference>
<dbReference type="InterPro" id="IPR013702">
    <property type="entry name" value="FIST_domain_N"/>
</dbReference>
<dbReference type="PANTHER" id="PTHR40252">
    <property type="entry name" value="BLR0328 PROTEIN"/>
    <property type="match status" value="1"/>
</dbReference>
<dbReference type="SMART" id="SM00897">
    <property type="entry name" value="FIST"/>
    <property type="match status" value="1"/>
</dbReference>